<accession>A0A8J7MNA3</accession>
<organism evidence="1 2">
    <name type="scientific">Fuscibacter oryzae</name>
    <dbReference type="NCBI Taxonomy" id="2803939"/>
    <lineage>
        <taxon>Bacteria</taxon>
        <taxon>Pseudomonadati</taxon>
        <taxon>Pseudomonadota</taxon>
        <taxon>Alphaproteobacteria</taxon>
        <taxon>Rhodobacterales</taxon>
        <taxon>Paracoccaceae</taxon>
        <taxon>Fuscibacter</taxon>
    </lineage>
</organism>
<dbReference type="RefSeq" id="WP_202659158.1">
    <property type="nucleotide sequence ID" value="NZ_JAESVP010000003.1"/>
</dbReference>
<comment type="caution">
    <text evidence="1">The sequence shown here is derived from an EMBL/GenBank/DDBJ whole genome shotgun (WGS) entry which is preliminary data.</text>
</comment>
<dbReference type="Proteomes" id="UP000619033">
    <property type="component" value="Unassembled WGS sequence"/>
</dbReference>
<evidence type="ECO:0000313" key="2">
    <source>
        <dbReference type="Proteomes" id="UP000619033"/>
    </source>
</evidence>
<evidence type="ECO:0000313" key="1">
    <source>
        <dbReference type="EMBL" id="MBL4928005.1"/>
    </source>
</evidence>
<protein>
    <submittedName>
        <fullName evidence="1">Uncharacterized protein</fullName>
    </submittedName>
</protein>
<name>A0A8J7MNA3_9RHOB</name>
<gene>
    <name evidence="1" type="ORF">JI744_07795</name>
</gene>
<dbReference type="EMBL" id="JAESVP010000003">
    <property type="protein sequence ID" value="MBL4928005.1"/>
    <property type="molecule type" value="Genomic_DNA"/>
</dbReference>
<keyword evidence="2" id="KW-1185">Reference proteome</keyword>
<sequence>MSRTLTALLIVTNVATGYQAWIYYQRHQAAISSKTTDREREVFGAACVDWLNEKTKEREVSLAVGRSWKKHGQLVFEIIPASGQDWAKVVEKLPAEELPAVICTYDRQSGVMFAATGSERDRWMFYE</sequence>
<proteinExistence type="predicted"/>
<reference evidence="1" key="1">
    <citation type="submission" date="2021-01" db="EMBL/GenBank/DDBJ databases">
        <title>Genome seq and assembly of Tabrizicola sp. KVB23.</title>
        <authorList>
            <person name="Chhetri G."/>
        </authorList>
    </citation>
    <scope>NUCLEOTIDE SEQUENCE</scope>
    <source>
        <strain evidence="1">KVB23</strain>
    </source>
</reference>
<dbReference type="AlphaFoldDB" id="A0A8J7MNA3"/>